<dbReference type="NCBIfam" id="NF033788">
    <property type="entry name" value="HTH_metalloreg"/>
    <property type="match status" value="1"/>
</dbReference>
<keyword evidence="3" id="KW-1185">Reference proteome</keyword>
<dbReference type="Proteomes" id="UP000196655">
    <property type="component" value="Unassembled WGS sequence"/>
</dbReference>
<name>A0A211ZSU0_9PROT</name>
<dbReference type="PROSITE" id="PS50987">
    <property type="entry name" value="HTH_ARSR_2"/>
    <property type="match status" value="1"/>
</dbReference>
<dbReference type="SMART" id="SM00418">
    <property type="entry name" value="HTH_ARSR"/>
    <property type="match status" value="1"/>
</dbReference>
<dbReference type="InterPro" id="IPR011991">
    <property type="entry name" value="ArsR-like_HTH"/>
</dbReference>
<dbReference type="EMBL" id="NHON01000005">
    <property type="protein sequence ID" value="OWJ68352.1"/>
    <property type="molecule type" value="Genomic_DNA"/>
</dbReference>
<feature type="domain" description="HTH arsR-type" evidence="1">
    <location>
        <begin position="1"/>
        <end position="94"/>
    </location>
</feature>
<dbReference type="OrthoDB" id="7210994at2"/>
<dbReference type="PRINTS" id="PR00778">
    <property type="entry name" value="HTHARSR"/>
</dbReference>
<organism evidence="2 3">
    <name type="scientific">Inquilinus limosus</name>
    <dbReference type="NCBI Taxonomy" id="171674"/>
    <lineage>
        <taxon>Bacteria</taxon>
        <taxon>Pseudomonadati</taxon>
        <taxon>Pseudomonadota</taxon>
        <taxon>Alphaproteobacteria</taxon>
        <taxon>Rhodospirillales</taxon>
        <taxon>Rhodospirillaceae</taxon>
        <taxon>Inquilinus</taxon>
    </lineage>
</organism>
<dbReference type="AlphaFoldDB" id="A0A211ZSU0"/>
<proteinExistence type="predicted"/>
<reference evidence="3" key="1">
    <citation type="submission" date="2017-05" db="EMBL/GenBank/DDBJ databases">
        <authorList>
            <person name="Macchi M."/>
            <person name="Festa S."/>
            <person name="Coppotelli B.M."/>
            <person name="Morelli I.S."/>
        </authorList>
    </citation>
    <scope>NUCLEOTIDE SEQUENCE [LARGE SCALE GENOMIC DNA]</scope>
    <source>
        <strain evidence="3">I</strain>
    </source>
</reference>
<dbReference type="GO" id="GO:0003700">
    <property type="term" value="F:DNA-binding transcription factor activity"/>
    <property type="evidence" value="ECO:0007669"/>
    <property type="project" value="InterPro"/>
</dbReference>
<dbReference type="RefSeq" id="WP_088149772.1">
    <property type="nucleotide sequence ID" value="NZ_NHON01000005.1"/>
</dbReference>
<dbReference type="InterPro" id="IPR036388">
    <property type="entry name" value="WH-like_DNA-bd_sf"/>
</dbReference>
<sequence length="113" mass="12611">MLNHAQPLDLMFQALADPSRRIMVERLSRGPASVSELAQPLSMSLSAVVQHLAVLEASGLVRSEKIGRVRTCRIEPAALQTAEQWLSDRRLGWERRFDRLGDFLAKATDEPSS</sequence>
<accession>A0A211ZSU0</accession>
<dbReference type="CDD" id="cd00090">
    <property type="entry name" value="HTH_ARSR"/>
    <property type="match status" value="1"/>
</dbReference>
<evidence type="ECO:0000259" key="1">
    <source>
        <dbReference type="PROSITE" id="PS50987"/>
    </source>
</evidence>
<dbReference type="InterPro" id="IPR001845">
    <property type="entry name" value="HTH_ArsR_DNA-bd_dom"/>
</dbReference>
<dbReference type="SUPFAM" id="SSF46785">
    <property type="entry name" value="Winged helix' DNA-binding domain"/>
    <property type="match status" value="1"/>
</dbReference>
<evidence type="ECO:0000313" key="3">
    <source>
        <dbReference type="Proteomes" id="UP000196655"/>
    </source>
</evidence>
<comment type="caution">
    <text evidence="2">The sequence shown here is derived from an EMBL/GenBank/DDBJ whole genome shotgun (WGS) entry which is preliminary data.</text>
</comment>
<dbReference type="PANTHER" id="PTHR38600">
    <property type="entry name" value="TRANSCRIPTIONAL REGULATORY PROTEIN"/>
    <property type="match status" value="1"/>
</dbReference>
<gene>
    <name evidence="2" type="ORF">BWR60_04265</name>
</gene>
<protein>
    <submittedName>
        <fullName evidence="2">Transcriptional regulator</fullName>
    </submittedName>
</protein>
<dbReference type="InterPro" id="IPR036390">
    <property type="entry name" value="WH_DNA-bd_sf"/>
</dbReference>
<dbReference type="Pfam" id="PF12840">
    <property type="entry name" value="HTH_20"/>
    <property type="match status" value="1"/>
</dbReference>
<dbReference type="Gene3D" id="1.10.10.10">
    <property type="entry name" value="Winged helix-like DNA-binding domain superfamily/Winged helix DNA-binding domain"/>
    <property type="match status" value="1"/>
</dbReference>
<dbReference type="PANTHER" id="PTHR38600:SF2">
    <property type="entry name" value="SLL0088 PROTEIN"/>
    <property type="match status" value="1"/>
</dbReference>
<evidence type="ECO:0000313" key="2">
    <source>
        <dbReference type="EMBL" id="OWJ68352.1"/>
    </source>
</evidence>